<dbReference type="EMBL" id="KE524972">
    <property type="protein sequence ID" value="KFB38769.1"/>
    <property type="molecule type" value="Genomic_DNA"/>
</dbReference>
<evidence type="ECO:0000259" key="4">
    <source>
        <dbReference type="PROSITE" id="PS50157"/>
    </source>
</evidence>
<keyword evidence="1" id="KW-0863">Zinc-finger</keyword>
<keyword evidence="8" id="KW-1185">Reference proteome</keyword>
<reference evidence="7" key="2">
    <citation type="submission" date="2020-05" db="UniProtKB">
        <authorList>
            <consortium name="EnsemblMetazoa"/>
        </authorList>
    </citation>
    <scope>IDENTIFICATION</scope>
</reference>
<dbReference type="OMA" id="IHRFQCK"/>
<feature type="binding site" evidence="2">
    <location>
        <position position="64"/>
    </location>
    <ligand>
        <name>Zn(2+)</name>
        <dbReference type="ChEBI" id="CHEBI:29105"/>
    </ligand>
</feature>
<evidence type="ECO:0000256" key="3">
    <source>
        <dbReference type="SAM" id="MobiDB-lite"/>
    </source>
</evidence>
<reference evidence="6 8" key="1">
    <citation type="journal article" date="2014" name="BMC Genomics">
        <title>Genome sequence of Anopheles sinensis provides insight into genetics basis of mosquito competence for malaria parasites.</title>
        <authorList>
            <person name="Zhou D."/>
            <person name="Zhang D."/>
            <person name="Ding G."/>
            <person name="Shi L."/>
            <person name="Hou Q."/>
            <person name="Ye Y."/>
            <person name="Xu Y."/>
            <person name="Zhou H."/>
            <person name="Xiong C."/>
            <person name="Li S."/>
            <person name="Yu J."/>
            <person name="Hong S."/>
            <person name="Yu X."/>
            <person name="Zou P."/>
            <person name="Chen C."/>
            <person name="Chang X."/>
            <person name="Wang W."/>
            <person name="Lv Y."/>
            <person name="Sun Y."/>
            <person name="Ma L."/>
            <person name="Shen B."/>
            <person name="Zhu C."/>
        </authorList>
    </citation>
    <scope>NUCLEOTIDE SEQUENCE [LARGE SCALE GENOMIC DNA]</scope>
</reference>
<dbReference type="PROSITE" id="PS50157">
    <property type="entry name" value="ZINC_FINGER_C2H2_2"/>
    <property type="match status" value="1"/>
</dbReference>
<feature type="binding site" evidence="2">
    <location>
        <position position="67"/>
    </location>
    <ligand>
        <name>Zn(2+)</name>
        <dbReference type="ChEBI" id="CHEBI:29105"/>
    </ligand>
</feature>
<dbReference type="PROSITE" id="PS51915">
    <property type="entry name" value="ZAD"/>
    <property type="match status" value="1"/>
</dbReference>
<name>A0A084VLC5_ANOSI</name>
<gene>
    <name evidence="6" type="ORF">ZHAS_00006171</name>
</gene>
<dbReference type="EMBL" id="ATLV01014444">
    <property type="status" value="NOT_ANNOTATED_CDS"/>
    <property type="molecule type" value="Genomic_DNA"/>
</dbReference>
<organism evidence="6">
    <name type="scientific">Anopheles sinensis</name>
    <name type="common">Mosquito</name>
    <dbReference type="NCBI Taxonomy" id="74873"/>
    <lineage>
        <taxon>Eukaryota</taxon>
        <taxon>Metazoa</taxon>
        <taxon>Ecdysozoa</taxon>
        <taxon>Arthropoda</taxon>
        <taxon>Hexapoda</taxon>
        <taxon>Insecta</taxon>
        <taxon>Pterygota</taxon>
        <taxon>Neoptera</taxon>
        <taxon>Endopterygota</taxon>
        <taxon>Diptera</taxon>
        <taxon>Nematocera</taxon>
        <taxon>Culicoidea</taxon>
        <taxon>Culicidae</taxon>
        <taxon>Anophelinae</taxon>
        <taxon>Anopheles</taxon>
    </lineage>
</organism>
<feature type="region of interest" description="Disordered" evidence="3">
    <location>
        <begin position="185"/>
        <end position="266"/>
    </location>
</feature>
<evidence type="ECO:0000313" key="7">
    <source>
        <dbReference type="EnsemblMetazoa" id="ASIC006171-PA"/>
    </source>
</evidence>
<evidence type="ECO:0000256" key="1">
    <source>
        <dbReference type="PROSITE-ProRule" id="PRU00042"/>
    </source>
</evidence>
<dbReference type="SMART" id="SM00355">
    <property type="entry name" value="ZnF_C2H2"/>
    <property type="match status" value="2"/>
</dbReference>
<dbReference type="Pfam" id="PF07776">
    <property type="entry name" value="zf-AD"/>
    <property type="match status" value="1"/>
</dbReference>
<evidence type="ECO:0000313" key="8">
    <source>
        <dbReference type="Proteomes" id="UP000030765"/>
    </source>
</evidence>
<feature type="binding site" evidence="2">
    <location>
        <position position="18"/>
    </location>
    <ligand>
        <name>Zn(2+)</name>
        <dbReference type="ChEBI" id="CHEBI:29105"/>
    </ligand>
</feature>
<evidence type="ECO:0000313" key="6">
    <source>
        <dbReference type="EMBL" id="KFB38769.1"/>
    </source>
</evidence>
<dbReference type="GO" id="GO:0005634">
    <property type="term" value="C:nucleus"/>
    <property type="evidence" value="ECO:0007669"/>
    <property type="project" value="InterPro"/>
</dbReference>
<evidence type="ECO:0000256" key="2">
    <source>
        <dbReference type="PROSITE-ProRule" id="PRU01263"/>
    </source>
</evidence>
<dbReference type="AlphaFoldDB" id="A0A084VLC5"/>
<dbReference type="Proteomes" id="UP000030765">
    <property type="component" value="Unassembled WGS sequence"/>
</dbReference>
<sequence>MNTITIPSIDPTTFCRVCFAEINLLITICPDTVNEKTTQHLLQLVKTYLGLEFGGANDFRCAVCEVCYRLLREFDLLYQNAQQNNEALKLLVDSELNSQSKSYQSTQDALDTQDTTVVEIVGQSSPRVVHESIVDNVRHVKTEEEDFFDGEIILEEVPYTDTSHEEHQVHVFHVDGELQQVIIAGERSNNKGSRNGAKSPVVLNRARKQTGSSNGRPQLKQTTVQRPSLKSSFQSMKTLESGRTVTKVMPQQPQKATTMVRRVEKDTRTVQSRKLYRCNNCSSLFGEQSEYFNHDCIAKTRPPSPERRMMQCAVKPAPYRCPKCNVSYRREIHLEKHLYEAHGVVSENFGITCMICQIQFSQRQDYELHVAAMH</sequence>
<dbReference type="VEuPathDB" id="VectorBase:ASIS019545"/>
<proteinExistence type="predicted"/>
<feature type="domain" description="C2H2-type" evidence="4">
    <location>
        <begin position="319"/>
        <end position="342"/>
    </location>
</feature>
<dbReference type="EnsemblMetazoa" id="ASIC006171-RA">
    <property type="protein sequence ID" value="ASIC006171-PA"/>
    <property type="gene ID" value="ASIC006171"/>
</dbReference>
<keyword evidence="2" id="KW-0479">Metal-binding</keyword>
<dbReference type="SMART" id="SM00868">
    <property type="entry name" value="zf-AD"/>
    <property type="match status" value="1"/>
</dbReference>
<dbReference type="VEuPathDB" id="VectorBase:ASIC006171"/>
<keyword evidence="2" id="KW-0862">Zinc</keyword>
<protein>
    <submittedName>
        <fullName evidence="6">AGAP001725-PA-like protein</fullName>
    </submittedName>
</protein>
<feature type="domain" description="ZAD" evidence="5">
    <location>
        <begin position="13"/>
        <end position="91"/>
    </location>
</feature>
<dbReference type="STRING" id="74873.A0A084VLC5"/>
<feature type="binding site" evidence="2">
    <location>
        <position position="15"/>
    </location>
    <ligand>
        <name>Zn(2+)</name>
        <dbReference type="ChEBI" id="CHEBI:29105"/>
    </ligand>
</feature>
<dbReference type="OrthoDB" id="6359816at2759"/>
<accession>A0A084VLC5</accession>
<dbReference type="GO" id="GO:0008270">
    <property type="term" value="F:zinc ion binding"/>
    <property type="evidence" value="ECO:0007669"/>
    <property type="project" value="UniProtKB-UniRule"/>
</dbReference>
<dbReference type="SUPFAM" id="SSF57716">
    <property type="entry name" value="Glucocorticoid receptor-like (DNA-binding domain)"/>
    <property type="match status" value="1"/>
</dbReference>
<evidence type="ECO:0000259" key="5">
    <source>
        <dbReference type="PROSITE" id="PS51915"/>
    </source>
</evidence>
<dbReference type="InterPro" id="IPR013087">
    <property type="entry name" value="Znf_C2H2_type"/>
</dbReference>
<dbReference type="Gene3D" id="3.30.160.60">
    <property type="entry name" value="Classic Zinc Finger"/>
    <property type="match status" value="1"/>
</dbReference>
<dbReference type="PROSITE" id="PS00028">
    <property type="entry name" value="ZINC_FINGER_C2H2_1"/>
    <property type="match status" value="2"/>
</dbReference>
<dbReference type="InterPro" id="IPR012934">
    <property type="entry name" value="Znf_AD"/>
</dbReference>
<feature type="compositionally biased region" description="Polar residues" evidence="3">
    <location>
        <begin position="209"/>
        <end position="257"/>
    </location>
</feature>